<dbReference type="Proteomes" id="UP000265366">
    <property type="component" value="Unassembled WGS sequence"/>
</dbReference>
<comment type="caution">
    <text evidence="1">The sequence shown here is derived from an EMBL/GenBank/DDBJ whole genome shotgun (WGS) entry which is preliminary data.</text>
</comment>
<protein>
    <submittedName>
        <fullName evidence="1">Uncharacterized protein</fullName>
    </submittedName>
</protein>
<dbReference type="RefSeq" id="WP_119593647.1">
    <property type="nucleotide sequence ID" value="NZ_QXFM01000117.1"/>
</dbReference>
<reference evidence="1 2" key="1">
    <citation type="submission" date="2018-08" db="EMBL/GenBank/DDBJ databases">
        <title>Erythrobacter zhengii sp.nov., a bacterium isolated from deep-sea sediment.</title>
        <authorList>
            <person name="Fang C."/>
            <person name="Wu Y.-H."/>
            <person name="Sun C."/>
            <person name="Wang H."/>
            <person name="Cheng H."/>
            <person name="Meng F.-X."/>
            <person name="Wang C.-S."/>
            <person name="Xu X.-W."/>
        </authorList>
    </citation>
    <scope>NUCLEOTIDE SEQUENCE [LARGE SCALE GENOMIC DNA]</scope>
    <source>
        <strain evidence="1 2">CCTCC AB 2015396</strain>
    </source>
</reference>
<evidence type="ECO:0000313" key="2">
    <source>
        <dbReference type="Proteomes" id="UP000265366"/>
    </source>
</evidence>
<sequence>MTPFRWQNCYADVAAAKHDLTIRSFLDDVILPAIHQVEARITELGHSDEPAACFEQSDMEEVLAETKLAFCLAIQSIWERQLRAYLYGCAEALRPGEGVGAKVERANWPGMCALFRELRGIRIEAFPSFGELDTLHHLGNACRHGDGVSAAELTQRCPDWWPVYTSLPPEFGPSSPPRQTVAAMSVPVERIETFVGAIVGFWEDAAYIYRESIADKHESLERRLVRERIERAWRPTAEEHRA</sequence>
<gene>
    <name evidence="1" type="ORF">D2V17_15205</name>
</gene>
<dbReference type="EMBL" id="QXFM01000117">
    <property type="protein sequence ID" value="RIV82658.1"/>
    <property type="molecule type" value="Genomic_DNA"/>
</dbReference>
<dbReference type="AlphaFoldDB" id="A0A3A1P304"/>
<name>A0A3A1P304_9SPHN</name>
<organism evidence="1 2">
    <name type="scientific">Aurantiacibacter xanthus</name>
    <dbReference type="NCBI Taxonomy" id="1784712"/>
    <lineage>
        <taxon>Bacteria</taxon>
        <taxon>Pseudomonadati</taxon>
        <taxon>Pseudomonadota</taxon>
        <taxon>Alphaproteobacteria</taxon>
        <taxon>Sphingomonadales</taxon>
        <taxon>Erythrobacteraceae</taxon>
        <taxon>Aurantiacibacter</taxon>
    </lineage>
</organism>
<dbReference type="OrthoDB" id="1354489at2"/>
<evidence type="ECO:0000313" key="1">
    <source>
        <dbReference type="EMBL" id="RIV82658.1"/>
    </source>
</evidence>
<accession>A0A3A1P304</accession>
<proteinExistence type="predicted"/>
<keyword evidence="2" id="KW-1185">Reference proteome</keyword>